<dbReference type="AlphaFoldDB" id="A0A1H3E073"/>
<dbReference type="RefSeq" id="WP_092684353.1">
    <property type="nucleotide sequence ID" value="NZ_FNMZ01000009.1"/>
</dbReference>
<dbReference type="SUPFAM" id="SSF53062">
    <property type="entry name" value="PTS system fructose IIA component-like"/>
    <property type="match status" value="1"/>
</dbReference>
<dbReference type="InterPro" id="IPR051471">
    <property type="entry name" value="Bacterial_PTS_sugar_comp"/>
</dbReference>
<gene>
    <name evidence="3" type="ORF">SAMN05444336_10912</name>
</gene>
<evidence type="ECO:0000256" key="1">
    <source>
        <dbReference type="ARBA" id="ARBA00022679"/>
    </source>
</evidence>
<protein>
    <submittedName>
        <fullName evidence="3">PTS system, mannose-specific IIA component</fullName>
    </submittedName>
</protein>
<dbReference type="OrthoDB" id="9794368at2"/>
<feature type="domain" description="PTS EIIA type-4" evidence="2">
    <location>
        <begin position="1"/>
        <end position="122"/>
    </location>
</feature>
<dbReference type="GO" id="GO:0016740">
    <property type="term" value="F:transferase activity"/>
    <property type="evidence" value="ECO:0007669"/>
    <property type="project" value="UniProtKB-KW"/>
</dbReference>
<dbReference type="InterPro" id="IPR036662">
    <property type="entry name" value="PTS_EIIA_man-typ_sf"/>
</dbReference>
<dbReference type="Gene3D" id="3.40.50.510">
    <property type="entry name" value="Phosphotransferase system, mannose-type IIA component"/>
    <property type="match status" value="1"/>
</dbReference>
<dbReference type="Proteomes" id="UP000199118">
    <property type="component" value="Unassembled WGS sequence"/>
</dbReference>
<organism evidence="3 4">
    <name type="scientific">Albimonas donghaensis</name>
    <dbReference type="NCBI Taxonomy" id="356660"/>
    <lineage>
        <taxon>Bacteria</taxon>
        <taxon>Pseudomonadati</taxon>
        <taxon>Pseudomonadota</taxon>
        <taxon>Alphaproteobacteria</taxon>
        <taxon>Rhodobacterales</taxon>
        <taxon>Paracoccaceae</taxon>
        <taxon>Albimonas</taxon>
    </lineage>
</organism>
<keyword evidence="4" id="KW-1185">Reference proteome</keyword>
<keyword evidence="1" id="KW-0808">Transferase</keyword>
<dbReference type="EMBL" id="FNMZ01000009">
    <property type="protein sequence ID" value="SDX72091.1"/>
    <property type="molecule type" value="Genomic_DNA"/>
</dbReference>
<dbReference type="InterPro" id="IPR004701">
    <property type="entry name" value="PTS_EIIA_man-typ"/>
</dbReference>
<evidence type="ECO:0000313" key="3">
    <source>
        <dbReference type="EMBL" id="SDX72091.1"/>
    </source>
</evidence>
<dbReference type="PANTHER" id="PTHR33799:SF1">
    <property type="entry name" value="PTS SYSTEM MANNOSE-SPECIFIC EIIAB COMPONENT-RELATED"/>
    <property type="match status" value="1"/>
</dbReference>
<name>A0A1H3E073_9RHOB</name>
<evidence type="ECO:0000259" key="2">
    <source>
        <dbReference type="PROSITE" id="PS51096"/>
    </source>
</evidence>
<evidence type="ECO:0000313" key="4">
    <source>
        <dbReference type="Proteomes" id="UP000199118"/>
    </source>
</evidence>
<dbReference type="PANTHER" id="PTHR33799">
    <property type="entry name" value="PTS PERMEASE-RELATED-RELATED"/>
    <property type="match status" value="1"/>
</dbReference>
<dbReference type="Pfam" id="PF03610">
    <property type="entry name" value="EIIA-man"/>
    <property type="match status" value="1"/>
</dbReference>
<dbReference type="GO" id="GO:0009401">
    <property type="term" value="P:phosphoenolpyruvate-dependent sugar phosphotransferase system"/>
    <property type="evidence" value="ECO:0007669"/>
    <property type="project" value="InterPro"/>
</dbReference>
<sequence>MIGIVIVAHGALAPELLAATEHVVGPLQAARAIAIHPHDDLRARQEEVAAAAEEVDGGQGVVLITDMFGGSPSNLAMGALSRPMVEVIYGANLPLLVKLAKSRTLPLEEAVSLSLAAGRKYLDSAGGILAARRRAKA</sequence>
<dbReference type="PROSITE" id="PS51096">
    <property type="entry name" value="PTS_EIIA_TYPE_4"/>
    <property type="match status" value="1"/>
</dbReference>
<dbReference type="GO" id="GO:0016020">
    <property type="term" value="C:membrane"/>
    <property type="evidence" value="ECO:0007669"/>
    <property type="project" value="InterPro"/>
</dbReference>
<accession>A0A1H3E073</accession>
<dbReference type="STRING" id="356660.SAMN05444336_10912"/>
<reference evidence="3 4" key="1">
    <citation type="submission" date="2016-10" db="EMBL/GenBank/DDBJ databases">
        <authorList>
            <person name="de Groot N.N."/>
        </authorList>
    </citation>
    <scope>NUCLEOTIDE SEQUENCE [LARGE SCALE GENOMIC DNA]</scope>
    <source>
        <strain evidence="3 4">DSM 17890</strain>
    </source>
</reference>
<proteinExistence type="predicted"/>